<feature type="transmembrane region" description="Helical" evidence="2">
    <location>
        <begin position="52"/>
        <end position="70"/>
    </location>
</feature>
<dbReference type="PANTHER" id="PTHR13947">
    <property type="entry name" value="GNAT FAMILY N-ACETYLTRANSFERASE"/>
    <property type="match status" value="1"/>
</dbReference>
<dbReference type="Gene3D" id="3.40.630.30">
    <property type="match status" value="1"/>
</dbReference>
<dbReference type="CDD" id="cd04301">
    <property type="entry name" value="NAT_SF"/>
    <property type="match status" value="1"/>
</dbReference>
<organism evidence="4 5">
    <name type="scientific">Mycena venus</name>
    <dbReference type="NCBI Taxonomy" id="2733690"/>
    <lineage>
        <taxon>Eukaryota</taxon>
        <taxon>Fungi</taxon>
        <taxon>Dikarya</taxon>
        <taxon>Basidiomycota</taxon>
        <taxon>Agaricomycotina</taxon>
        <taxon>Agaricomycetes</taxon>
        <taxon>Agaricomycetidae</taxon>
        <taxon>Agaricales</taxon>
        <taxon>Marasmiineae</taxon>
        <taxon>Mycenaceae</taxon>
        <taxon>Mycena</taxon>
    </lineage>
</organism>
<sequence>MISTETKTPSSGGEIVIRQFRQSDASQVYALLSEGFIHGPGSPQKGAQRRNVTSRMSCLAYAGFMGGLGFLSINSYIPRLTGTALVLGSAAAFFYTRWRINRWFVNFCATARKTDMEDILESYGIPFSADSIHLPEQQGPGGFWVAVLEFPERKTSEVVGYVGLDYRSNIDPTSAELRRMIVSPRHRRRRIGSLLMTALMDHARSRAPPLKTLELETIQNEFQPGPLKLYESYGFRVIGKRAVRAAPFFDMTMVHLTMKLDIPGFTE</sequence>
<protein>
    <recommendedName>
        <fullName evidence="3">N-acetyltransferase domain-containing protein</fullName>
    </recommendedName>
</protein>
<evidence type="ECO:0000313" key="5">
    <source>
        <dbReference type="Proteomes" id="UP000620124"/>
    </source>
</evidence>
<dbReference type="GO" id="GO:0008080">
    <property type="term" value="F:N-acetyltransferase activity"/>
    <property type="evidence" value="ECO:0007669"/>
    <property type="project" value="InterPro"/>
</dbReference>
<evidence type="ECO:0000256" key="2">
    <source>
        <dbReference type="SAM" id="Phobius"/>
    </source>
</evidence>
<keyword evidence="1" id="KW-0808">Transferase</keyword>
<dbReference type="Proteomes" id="UP000620124">
    <property type="component" value="Unassembled WGS sequence"/>
</dbReference>
<dbReference type="OrthoDB" id="41532at2759"/>
<reference evidence="4" key="1">
    <citation type="submission" date="2020-05" db="EMBL/GenBank/DDBJ databases">
        <title>Mycena genomes resolve the evolution of fungal bioluminescence.</title>
        <authorList>
            <person name="Tsai I.J."/>
        </authorList>
    </citation>
    <scope>NUCLEOTIDE SEQUENCE</scope>
    <source>
        <strain evidence="4">CCC161011</strain>
    </source>
</reference>
<keyword evidence="2" id="KW-0472">Membrane</keyword>
<keyword evidence="2" id="KW-1133">Transmembrane helix</keyword>
<keyword evidence="2" id="KW-0812">Transmembrane</keyword>
<dbReference type="PANTHER" id="PTHR13947:SF37">
    <property type="entry name" value="LD18367P"/>
    <property type="match status" value="1"/>
</dbReference>
<keyword evidence="5" id="KW-1185">Reference proteome</keyword>
<dbReference type="InterPro" id="IPR016181">
    <property type="entry name" value="Acyl_CoA_acyltransferase"/>
</dbReference>
<comment type="caution">
    <text evidence="4">The sequence shown here is derived from an EMBL/GenBank/DDBJ whole genome shotgun (WGS) entry which is preliminary data.</text>
</comment>
<evidence type="ECO:0000313" key="4">
    <source>
        <dbReference type="EMBL" id="KAF7341536.1"/>
    </source>
</evidence>
<dbReference type="InterPro" id="IPR050769">
    <property type="entry name" value="NAT_camello-type"/>
</dbReference>
<gene>
    <name evidence="4" type="ORF">MVEN_01891300</name>
</gene>
<name>A0A8H6XJA5_9AGAR</name>
<evidence type="ECO:0000259" key="3">
    <source>
        <dbReference type="PROSITE" id="PS51186"/>
    </source>
</evidence>
<dbReference type="Pfam" id="PF00583">
    <property type="entry name" value="Acetyltransf_1"/>
    <property type="match status" value="1"/>
</dbReference>
<feature type="domain" description="N-acetyltransferase" evidence="3">
    <location>
        <begin position="105"/>
        <end position="263"/>
    </location>
</feature>
<proteinExistence type="predicted"/>
<accession>A0A8H6XJA5</accession>
<dbReference type="EMBL" id="JACAZI010000018">
    <property type="protein sequence ID" value="KAF7341536.1"/>
    <property type="molecule type" value="Genomic_DNA"/>
</dbReference>
<dbReference type="SUPFAM" id="SSF55729">
    <property type="entry name" value="Acyl-CoA N-acyltransferases (Nat)"/>
    <property type="match status" value="1"/>
</dbReference>
<dbReference type="PROSITE" id="PS51186">
    <property type="entry name" value="GNAT"/>
    <property type="match status" value="1"/>
</dbReference>
<dbReference type="InterPro" id="IPR000182">
    <property type="entry name" value="GNAT_dom"/>
</dbReference>
<evidence type="ECO:0000256" key="1">
    <source>
        <dbReference type="ARBA" id="ARBA00022679"/>
    </source>
</evidence>
<dbReference type="AlphaFoldDB" id="A0A8H6XJA5"/>